<dbReference type="Pfam" id="PF04389">
    <property type="entry name" value="Peptidase_M28"/>
    <property type="match status" value="1"/>
</dbReference>
<evidence type="ECO:0000259" key="3">
    <source>
        <dbReference type="Pfam" id="PF04389"/>
    </source>
</evidence>
<dbReference type="PROSITE" id="PS51257">
    <property type="entry name" value="PROKAR_LIPOPROTEIN"/>
    <property type="match status" value="1"/>
</dbReference>
<dbReference type="Gene3D" id="3.50.30.30">
    <property type="match status" value="1"/>
</dbReference>
<proteinExistence type="predicted"/>
<reference evidence="4 5" key="1">
    <citation type="submission" date="2017-02" db="EMBL/GenBank/DDBJ databases">
        <title>The new phylogeny of genus Mycobacterium.</title>
        <authorList>
            <person name="Tortoli E."/>
            <person name="Trovato A."/>
            <person name="Cirillo D.M."/>
        </authorList>
    </citation>
    <scope>NUCLEOTIDE SEQUENCE [LARGE SCALE GENOMIC DNA]</scope>
    <source>
        <strain evidence="4 5">IP1130001</strain>
    </source>
</reference>
<organism evidence="4 5">
    <name type="scientific">Mycobacterium malmoense</name>
    <dbReference type="NCBI Taxonomy" id="1780"/>
    <lineage>
        <taxon>Bacteria</taxon>
        <taxon>Bacillati</taxon>
        <taxon>Actinomycetota</taxon>
        <taxon>Actinomycetes</taxon>
        <taxon>Mycobacteriales</taxon>
        <taxon>Mycobacteriaceae</taxon>
        <taxon>Mycobacterium</taxon>
    </lineage>
</organism>
<dbReference type="Gene3D" id="3.40.630.10">
    <property type="entry name" value="Zn peptidases"/>
    <property type="match status" value="1"/>
</dbReference>
<dbReference type="PANTHER" id="PTHR12147">
    <property type="entry name" value="METALLOPEPTIDASE M28 FAMILY MEMBER"/>
    <property type="match status" value="1"/>
</dbReference>
<evidence type="ECO:0000313" key="5">
    <source>
        <dbReference type="Proteomes" id="UP000243140"/>
    </source>
</evidence>
<feature type="signal peptide" evidence="1">
    <location>
        <begin position="1"/>
        <end position="20"/>
    </location>
</feature>
<evidence type="ECO:0000259" key="2">
    <source>
        <dbReference type="Pfam" id="PF02225"/>
    </source>
</evidence>
<protein>
    <submittedName>
        <fullName evidence="4">Peptidase M28</fullName>
    </submittedName>
</protein>
<feature type="chain" id="PRO_5046207823" evidence="1">
    <location>
        <begin position="21"/>
        <end position="496"/>
    </location>
</feature>
<evidence type="ECO:0000313" key="4">
    <source>
        <dbReference type="EMBL" id="ORA79264.1"/>
    </source>
</evidence>
<dbReference type="SUPFAM" id="SSF53187">
    <property type="entry name" value="Zn-dependent exopeptidases"/>
    <property type="match status" value="1"/>
</dbReference>
<dbReference type="CDD" id="cd04816">
    <property type="entry name" value="PA_SaNapH_like"/>
    <property type="match status" value="1"/>
</dbReference>
<keyword evidence="5" id="KW-1185">Reference proteome</keyword>
<comment type="caution">
    <text evidence="4">The sequence shown here is derived from an EMBL/GenBank/DDBJ whole genome shotgun (WGS) entry which is preliminary data.</text>
</comment>
<evidence type="ECO:0000256" key="1">
    <source>
        <dbReference type="SAM" id="SignalP"/>
    </source>
</evidence>
<dbReference type="InterPro" id="IPR045175">
    <property type="entry name" value="M28_fam"/>
</dbReference>
<feature type="domain" description="PA" evidence="2">
    <location>
        <begin position="141"/>
        <end position="222"/>
    </location>
</feature>
<sequence length="496" mass="51237">MIVTVIRRLLAALVLTGLVAACSPDSGSRPVSPPAAPDLGRGLAGKVTADRMFTHLRALQDIANANRGTRAAGTPGYDASVEYVAKTLRDRGFKVSTPQFDRLYQVSPGKPALTVAGRAYQVDQASLLVRTPPGGLTGQPIRPTQPSGCAPADYPAVVPKGAIAVVDDARCSVVDKQNSAVAKGAAALIVLSTANGQGAPPTLFSPGYFKQLTVPVAVVGAYGATALAGNTAPIRLVLDAENVKVTSRNVLAQTETGSPHEVIMVGARLDGPRNGPGINDNGSGVAAVLETALQLGPLPPVSNAVRFVFWGAEEDGPNGAMDYVFGLDRDQLNDIALYLNFTMLGSPNAGFFTDDGDQSGPPGAGVAFGDVPDGSAGIERTLDGYLNLAGKRPADMPLNTRTDYHPFLVAGVPVGGMTAGASQTKITVQARLWGGQAGAPFDPNYQSPRDTVDNVNREALAVMGSGVAFAVGTYAESIGGVNGVPPHDKRHRTRMP</sequence>
<accession>A0ABX3SMI7</accession>
<feature type="domain" description="Peptidase M28" evidence="3">
    <location>
        <begin position="249"/>
        <end position="468"/>
    </location>
</feature>
<dbReference type="Pfam" id="PF02225">
    <property type="entry name" value="PA"/>
    <property type="match status" value="1"/>
</dbReference>
<dbReference type="EMBL" id="MVHV01000023">
    <property type="protein sequence ID" value="ORA79264.1"/>
    <property type="molecule type" value="Genomic_DNA"/>
</dbReference>
<dbReference type="PANTHER" id="PTHR12147:SF26">
    <property type="entry name" value="PEPTIDASE M28 DOMAIN-CONTAINING PROTEIN"/>
    <property type="match status" value="1"/>
</dbReference>
<gene>
    <name evidence="4" type="ORF">BST29_19450</name>
</gene>
<dbReference type="InterPro" id="IPR003137">
    <property type="entry name" value="PA_domain"/>
</dbReference>
<dbReference type="Proteomes" id="UP000243140">
    <property type="component" value="Unassembled WGS sequence"/>
</dbReference>
<name>A0ABX3SMI7_MYCMA</name>
<dbReference type="InterPro" id="IPR007484">
    <property type="entry name" value="Peptidase_M28"/>
</dbReference>
<keyword evidence="1" id="KW-0732">Signal</keyword>